<proteinExistence type="predicted"/>
<organism evidence="1">
    <name type="scientific">Anguilla anguilla</name>
    <name type="common">European freshwater eel</name>
    <name type="synonym">Muraena anguilla</name>
    <dbReference type="NCBI Taxonomy" id="7936"/>
    <lineage>
        <taxon>Eukaryota</taxon>
        <taxon>Metazoa</taxon>
        <taxon>Chordata</taxon>
        <taxon>Craniata</taxon>
        <taxon>Vertebrata</taxon>
        <taxon>Euteleostomi</taxon>
        <taxon>Actinopterygii</taxon>
        <taxon>Neopterygii</taxon>
        <taxon>Teleostei</taxon>
        <taxon>Anguilliformes</taxon>
        <taxon>Anguillidae</taxon>
        <taxon>Anguilla</taxon>
    </lineage>
</organism>
<reference evidence="1" key="1">
    <citation type="submission" date="2014-11" db="EMBL/GenBank/DDBJ databases">
        <authorList>
            <person name="Amaro Gonzalez C."/>
        </authorList>
    </citation>
    <scope>NUCLEOTIDE SEQUENCE</scope>
</reference>
<protein>
    <submittedName>
        <fullName evidence="1">Uncharacterized protein</fullName>
    </submittedName>
</protein>
<name>A0A0E9WM47_ANGAN</name>
<sequence>MARRSKSFWLHHSALLCPQHILIQGQTDLNPSFRCGRKTHRLNLFLSTLTWHHFC</sequence>
<dbReference type="AlphaFoldDB" id="A0A0E9WM47"/>
<reference evidence="1" key="2">
    <citation type="journal article" date="2015" name="Fish Shellfish Immunol.">
        <title>Early steps in the European eel (Anguilla anguilla)-Vibrio vulnificus interaction in the gills: Role of the RtxA13 toxin.</title>
        <authorList>
            <person name="Callol A."/>
            <person name="Pajuelo D."/>
            <person name="Ebbesson L."/>
            <person name="Teles M."/>
            <person name="MacKenzie S."/>
            <person name="Amaro C."/>
        </authorList>
    </citation>
    <scope>NUCLEOTIDE SEQUENCE</scope>
</reference>
<accession>A0A0E9WM47</accession>
<dbReference type="EMBL" id="GBXM01017216">
    <property type="protein sequence ID" value="JAH91361.1"/>
    <property type="molecule type" value="Transcribed_RNA"/>
</dbReference>
<evidence type="ECO:0000313" key="1">
    <source>
        <dbReference type="EMBL" id="JAH91361.1"/>
    </source>
</evidence>